<feature type="transmembrane region" description="Helical" evidence="10">
    <location>
        <begin position="386"/>
        <end position="410"/>
    </location>
</feature>
<feature type="chain" id="PRO_5039296238" evidence="11">
    <location>
        <begin position="27"/>
        <end position="423"/>
    </location>
</feature>
<dbReference type="PANTHER" id="PTHR21581">
    <property type="entry name" value="D-ALANYL-D-ALANINE CARBOXYPEPTIDASE"/>
    <property type="match status" value="1"/>
</dbReference>
<dbReference type="KEGG" id="cpf:CPF_2231"/>
<keyword evidence="6" id="KW-0961">Cell wall biogenesis/degradation</keyword>
<dbReference type="RefSeq" id="WP_011591014.1">
    <property type="nucleotide sequence ID" value="NC_008261.1"/>
</dbReference>
<feature type="active site" description="Proton acceptor" evidence="7">
    <location>
        <position position="70"/>
    </location>
</feature>
<evidence type="ECO:0000313" key="13">
    <source>
        <dbReference type="EMBL" id="ABG84715.1"/>
    </source>
</evidence>
<dbReference type="GO" id="GO:0006508">
    <property type="term" value="P:proteolysis"/>
    <property type="evidence" value="ECO:0007669"/>
    <property type="project" value="InterPro"/>
</dbReference>
<dbReference type="InterPro" id="IPR012338">
    <property type="entry name" value="Beta-lactam/transpept-like"/>
</dbReference>
<dbReference type="EMBL" id="CP000246">
    <property type="protein sequence ID" value="ABG84715.1"/>
    <property type="molecule type" value="Genomic_DNA"/>
</dbReference>
<organism evidence="13 14">
    <name type="scientific">Clostridium perfringens (strain ATCC 13124 / DSM 756 / JCM 1290 / NCIMB 6125 / NCTC 8237 / Type A)</name>
    <dbReference type="NCBI Taxonomy" id="195103"/>
    <lineage>
        <taxon>Bacteria</taxon>
        <taxon>Bacillati</taxon>
        <taxon>Bacillota</taxon>
        <taxon>Clostridia</taxon>
        <taxon>Eubacteriales</taxon>
        <taxon>Clostridiaceae</taxon>
        <taxon>Clostridium</taxon>
    </lineage>
</organism>
<keyword evidence="13" id="KW-0121">Carboxypeptidase</keyword>
<dbReference type="SUPFAM" id="SSF56601">
    <property type="entry name" value="beta-lactamase/transpeptidase-like"/>
    <property type="match status" value="1"/>
</dbReference>
<evidence type="ECO:0000256" key="9">
    <source>
        <dbReference type="RuleBase" id="RU004016"/>
    </source>
</evidence>
<evidence type="ECO:0000259" key="12">
    <source>
        <dbReference type="Pfam" id="PF00768"/>
    </source>
</evidence>
<evidence type="ECO:0000256" key="8">
    <source>
        <dbReference type="PIRSR" id="PIRSR618044-2"/>
    </source>
</evidence>
<dbReference type="Gene3D" id="3.40.710.10">
    <property type="entry name" value="DD-peptidase/beta-lactamase superfamily"/>
    <property type="match status" value="1"/>
</dbReference>
<feature type="binding site" evidence="8">
    <location>
        <position position="231"/>
    </location>
    <ligand>
        <name>substrate</name>
    </ligand>
</feature>
<dbReference type="PANTHER" id="PTHR21581:SF26">
    <property type="entry name" value="D-ALANYL-D-ALANINE ENDOPEPTIDASE"/>
    <property type="match status" value="1"/>
</dbReference>
<name>A0A0H2YUE8_CLOP1</name>
<keyword evidence="14" id="KW-1185">Reference proteome</keyword>
<dbReference type="GO" id="GO:0009252">
    <property type="term" value="P:peptidoglycan biosynthetic process"/>
    <property type="evidence" value="ECO:0007669"/>
    <property type="project" value="UniProtKB-KW"/>
</dbReference>
<feature type="active site" evidence="7">
    <location>
        <position position="127"/>
    </location>
</feature>
<evidence type="ECO:0000256" key="3">
    <source>
        <dbReference type="ARBA" id="ARBA00022801"/>
    </source>
</evidence>
<keyword evidence="10" id="KW-0812">Transmembrane</keyword>
<feature type="signal peptide" evidence="11">
    <location>
        <begin position="1"/>
        <end position="26"/>
    </location>
</feature>
<comment type="similarity">
    <text evidence="1 9">Belongs to the peptidase S11 family.</text>
</comment>
<dbReference type="HOGENOM" id="CLU_027070_7_3_9"/>
<dbReference type="Pfam" id="PF00768">
    <property type="entry name" value="Peptidase_S11"/>
    <property type="match status" value="1"/>
</dbReference>
<dbReference type="InterPro" id="IPR018044">
    <property type="entry name" value="Peptidase_S11"/>
</dbReference>
<evidence type="ECO:0000313" key="14">
    <source>
        <dbReference type="Proteomes" id="UP000001823"/>
    </source>
</evidence>
<sequence>MIKFKKKLLSSILIALSVSLFTPTKATVQAAEISQPNIVGKYAVTLDYDTGEIIYAKGIDEKAYPASTTKVMTSLLFAEHASKNDSFPYTADAKAQQPYTLNNSFGPIPVGEGMNANDLMKALLMFSANDAAAVIADGLAGSAEKFSVMMNDEVKKLGLKNTHFVTPNGLHNDDHYSTAYDLAVILQNAYKNPWVSETMALKDSDITVNGKKVLLENRNKELGIDGNIGGKTGFTTPAGRCLVSVYERNGRKIIGAVLNSQYDAKDEIVFNDMNKIIDYSYSVDKVPYIKAGTTIDTIPVEYKLFRWFGPTKKIDVPFVATENIDYYKNYVNEKETSKSINLNDMNAWQLASNPESAAVTVTQRAYVKDYPVKADIGTFTLIKANFLSYLGIIVLAIVVIVLILLIIRAINLRKRRRRRRNIF</sequence>
<evidence type="ECO:0000256" key="11">
    <source>
        <dbReference type="SAM" id="SignalP"/>
    </source>
</evidence>
<dbReference type="GO" id="GO:0008360">
    <property type="term" value="P:regulation of cell shape"/>
    <property type="evidence" value="ECO:0007669"/>
    <property type="project" value="UniProtKB-KW"/>
</dbReference>
<accession>A0A0H2YUE8</accession>
<evidence type="ECO:0000256" key="1">
    <source>
        <dbReference type="ARBA" id="ARBA00007164"/>
    </source>
</evidence>
<keyword evidence="3" id="KW-0378">Hydrolase</keyword>
<dbReference type="GO" id="GO:0009002">
    <property type="term" value="F:serine-type D-Ala-D-Ala carboxypeptidase activity"/>
    <property type="evidence" value="ECO:0007669"/>
    <property type="project" value="InterPro"/>
</dbReference>
<keyword evidence="2 11" id="KW-0732">Signal</keyword>
<evidence type="ECO:0000256" key="4">
    <source>
        <dbReference type="ARBA" id="ARBA00022960"/>
    </source>
</evidence>
<keyword evidence="10" id="KW-1133">Transmembrane helix</keyword>
<evidence type="ECO:0000256" key="10">
    <source>
        <dbReference type="SAM" id="Phobius"/>
    </source>
</evidence>
<dbReference type="PRINTS" id="PR00725">
    <property type="entry name" value="DADACBPTASE1"/>
</dbReference>
<dbReference type="eggNOG" id="COG1686">
    <property type="taxonomic scope" value="Bacteria"/>
</dbReference>
<dbReference type="AlphaFoldDB" id="A0A0H2YUE8"/>
<gene>
    <name evidence="13" type="ordered locus">CPF_2231</name>
</gene>
<reference evidence="13 14" key="1">
    <citation type="journal article" date="2006" name="Genome Res.">
        <title>Skewed genomic variability in strains of the toxigenic bacterial pathogen, Clostridium perfringens.</title>
        <authorList>
            <person name="Myers G.S."/>
            <person name="Rasko D.A."/>
            <person name="Cheung J.K."/>
            <person name="Ravel J."/>
            <person name="Seshadri R."/>
            <person name="Deboy R.T."/>
            <person name="Ren Q."/>
            <person name="Varga J."/>
            <person name="Awad M.M."/>
            <person name="Brinkac L.M."/>
            <person name="Daugherty S.C."/>
            <person name="Haft D.H."/>
            <person name="Dodson R.J."/>
            <person name="Madupu R."/>
            <person name="Nelson W.C."/>
            <person name="Rosovitz M.J."/>
            <person name="Sullivan S.A."/>
            <person name="Khouri H."/>
            <person name="Dimitrov G.I."/>
            <person name="Watkins K.L."/>
            <person name="Mulligan S."/>
            <person name="Benton J."/>
            <person name="Radune D."/>
            <person name="Fisher D.J."/>
            <person name="Atkins H.S."/>
            <person name="Hiscox T."/>
            <person name="Jost B.H."/>
            <person name="Billington S.J."/>
            <person name="Songer J.G."/>
            <person name="McClane B.A."/>
            <person name="Titball R.W."/>
            <person name="Rood J.I."/>
            <person name="Melville S.B."/>
            <person name="Paulsen I.T."/>
        </authorList>
    </citation>
    <scope>NUCLEOTIDE SEQUENCE [LARGE SCALE GENOMIC DNA]</scope>
    <source>
        <strain evidence="14">ATCC 13124 / DSM 756 / JCM 1290 / NCIMB 6125 / NCTC 8237 / S 107 / Type A</strain>
    </source>
</reference>
<feature type="domain" description="Peptidase S11 D-alanyl-D-alanine carboxypeptidase A N-terminal" evidence="12">
    <location>
        <begin position="32"/>
        <end position="260"/>
    </location>
</feature>
<evidence type="ECO:0000256" key="5">
    <source>
        <dbReference type="ARBA" id="ARBA00022984"/>
    </source>
</evidence>
<evidence type="ECO:0000256" key="7">
    <source>
        <dbReference type="PIRSR" id="PIRSR618044-1"/>
    </source>
</evidence>
<dbReference type="PaxDb" id="195103-CPF_2231"/>
<protein>
    <submittedName>
        <fullName evidence="13">D-alanyl-D-alanine carboxypeptidase family protein</fullName>
    </submittedName>
</protein>
<keyword evidence="10" id="KW-0472">Membrane</keyword>
<evidence type="ECO:0000256" key="6">
    <source>
        <dbReference type="ARBA" id="ARBA00023316"/>
    </source>
</evidence>
<dbReference type="STRING" id="195103.CPF_2231"/>
<keyword evidence="13" id="KW-0645">Protease</keyword>
<dbReference type="GO" id="GO:0071555">
    <property type="term" value="P:cell wall organization"/>
    <property type="evidence" value="ECO:0007669"/>
    <property type="project" value="UniProtKB-KW"/>
</dbReference>
<keyword evidence="4" id="KW-0133">Cell shape</keyword>
<keyword evidence="5" id="KW-0573">Peptidoglycan synthesis</keyword>
<feature type="active site" description="Proton acceptor" evidence="7">
    <location>
        <position position="67"/>
    </location>
</feature>
<proteinExistence type="inferred from homology"/>
<dbReference type="Proteomes" id="UP000001823">
    <property type="component" value="Chromosome"/>
</dbReference>
<evidence type="ECO:0000256" key="2">
    <source>
        <dbReference type="ARBA" id="ARBA00022729"/>
    </source>
</evidence>
<dbReference type="InterPro" id="IPR001967">
    <property type="entry name" value="Peptidase_S11_N"/>
</dbReference>